<keyword evidence="4" id="KW-1185">Reference proteome</keyword>
<dbReference type="InterPro" id="IPR026881">
    <property type="entry name" value="WYL_dom"/>
</dbReference>
<sequence length="338" mass="39372">MADMTRGERTVQLFAKVISNPDKKFTVKDLMSSLNVPEGERRNVQRDMRFLSEMDASRYIAVETEGRTAVYRSALRNAERLVFPDFENTMLHFVFLKRIANIYPATSEIITQLLERIERSLPASEQKSLGQLSSELNTKILFMGTPPDFEEDASEKLRIILRAIHEHRKIDVFYMGASASQRKSTRIPLMIIVYQNEIYVACESEKVKEATYTLKFRRIVQVKLSKEPFVENPKVIDKLRRQVESGAAFMSEQEPHPEDIEIEFDLKVRNYLMENKFNRSMHMRVLRNAKIQVKMKAEVNQLLVNWITSFSTTARVVKPASLQKRLKEYGEYLRSVYG</sequence>
<organism evidence="3 4">
    <name type="scientific">Hallerella succinigenes</name>
    <dbReference type="NCBI Taxonomy" id="1896222"/>
    <lineage>
        <taxon>Bacteria</taxon>
        <taxon>Pseudomonadati</taxon>
        <taxon>Fibrobacterota</taxon>
        <taxon>Fibrobacteria</taxon>
        <taxon>Fibrobacterales</taxon>
        <taxon>Fibrobacteraceae</taxon>
        <taxon>Hallerella</taxon>
    </lineage>
</organism>
<dbReference type="RefSeq" id="WP_100425415.1">
    <property type="nucleotide sequence ID" value="NZ_PGEX01000001.1"/>
</dbReference>
<dbReference type="InterPro" id="IPR057727">
    <property type="entry name" value="WCX_dom"/>
</dbReference>
<evidence type="ECO:0000313" key="3">
    <source>
        <dbReference type="EMBL" id="PJJ41451.1"/>
    </source>
</evidence>
<dbReference type="EMBL" id="PGEX01000001">
    <property type="protein sequence ID" value="PJJ41451.1"/>
    <property type="molecule type" value="Genomic_DNA"/>
</dbReference>
<accession>A0A2M9A6V3</accession>
<keyword evidence="3" id="KW-0238">DNA-binding</keyword>
<dbReference type="InterPro" id="IPR051534">
    <property type="entry name" value="CBASS_pafABC_assoc_protein"/>
</dbReference>
<name>A0A2M9A6V3_9BACT</name>
<dbReference type="AlphaFoldDB" id="A0A2M9A6V3"/>
<dbReference type="GO" id="GO:0003677">
    <property type="term" value="F:DNA binding"/>
    <property type="evidence" value="ECO:0007669"/>
    <property type="project" value="UniProtKB-KW"/>
</dbReference>
<feature type="domain" description="WYL" evidence="1">
    <location>
        <begin position="156"/>
        <end position="223"/>
    </location>
</feature>
<comment type="caution">
    <text evidence="3">The sequence shown here is derived from an EMBL/GenBank/DDBJ whole genome shotgun (WGS) entry which is preliminary data.</text>
</comment>
<dbReference type="PANTHER" id="PTHR34580">
    <property type="match status" value="1"/>
</dbReference>
<reference evidence="3 4" key="1">
    <citation type="submission" date="2017-11" db="EMBL/GenBank/DDBJ databases">
        <title>Animal gut microbial communities from fecal samples from Wisconsin, USA.</title>
        <authorList>
            <person name="Neumann A."/>
        </authorList>
    </citation>
    <scope>NUCLEOTIDE SEQUENCE [LARGE SCALE GENOMIC DNA]</scope>
    <source>
        <strain evidence="3 4">UWS3</strain>
    </source>
</reference>
<dbReference type="PANTHER" id="PTHR34580:SF1">
    <property type="entry name" value="PROTEIN PAFC"/>
    <property type="match status" value="1"/>
</dbReference>
<dbReference type="OrthoDB" id="9807860at2"/>
<dbReference type="Pfam" id="PF25583">
    <property type="entry name" value="WCX"/>
    <property type="match status" value="1"/>
</dbReference>
<gene>
    <name evidence="3" type="ORF">BGX16_1423</name>
</gene>
<proteinExistence type="predicted"/>
<dbReference type="Proteomes" id="UP000231134">
    <property type="component" value="Unassembled WGS sequence"/>
</dbReference>
<evidence type="ECO:0000259" key="2">
    <source>
        <dbReference type="Pfam" id="PF25583"/>
    </source>
</evidence>
<feature type="domain" description="WCX" evidence="2">
    <location>
        <begin position="257"/>
        <end position="329"/>
    </location>
</feature>
<dbReference type="Pfam" id="PF13280">
    <property type="entry name" value="WYL"/>
    <property type="match status" value="1"/>
</dbReference>
<dbReference type="PROSITE" id="PS52050">
    <property type="entry name" value="WYL"/>
    <property type="match status" value="1"/>
</dbReference>
<evidence type="ECO:0000259" key="1">
    <source>
        <dbReference type="Pfam" id="PF13280"/>
    </source>
</evidence>
<evidence type="ECO:0000313" key="4">
    <source>
        <dbReference type="Proteomes" id="UP000231134"/>
    </source>
</evidence>
<protein>
    <submittedName>
        <fullName evidence="3">Putative DNA-binding transcriptional regulator YafY</fullName>
    </submittedName>
</protein>